<dbReference type="InterPro" id="IPR050924">
    <property type="entry name" value="Peroxiredoxin_BCP/PrxQ"/>
</dbReference>
<reference evidence="12 14" key="1">
    <citation type="journal article" date="2012" name="Nature">
        <title>Algal genomes reveal evolutionary mosaicism and the fate of nucleomorphs.</title>
        <authorList>
            <consortium name="DOE Joint Genome Institute"/>
            <person name="Curtis B.A."/>
            <person name="Tanifuji G."/>
            <person name="Burki F."/>
            <person name="Gruber A."/>
            <person name="Irimia M."/>
            <person name="Maruyama S."/>
            <person name="Arias M.C."/>
            <person name="Ball S.G."/>
            <person name="Gile G.H."/>
            <person name="Hirakawa Y."/>
            <person name="Hopkins J.F."/>
            <person name="Kuo A."/>
            <person name="Rensing S.A."/>
            <person name="Schmutz J."/>
            <person name="Symeonidi A."/>
            <person name="Elias M."/>
            <person name="Eveleigh R.J."/>
            <person name="Herman E.K."/>
            <person name="Klute M.J."/>
            <person name="Nakayama T."/>
            <person name="Obornik M."/>
            <person name="Reyes-Prieto A."/>
            <person name="Armbrust E.V."/>
            <person name="Aves S.J."/>
            <person name="Beiko R.G."/>
            <person name="Coutinho P."/>
            <person name="Dacks J.B."/>
            <person name="Durnford D.G."/>
            <person name="Fast N.M."/>
            <person name="Green B.R."/>
            <person name="Grisdale C.J."/>
            <person name="Hempel F."/>
            <person name="Henrissat B."/>
            <person name="Hoppner M.P."/>
            <person name="Ishida K."/>
            <person name="Kim E."/>
            <person name="Koreny L."/>
            <person name="Kroth P.G."/>
            <person name="Liu Y."/>
            <person name="Malik S.B."/>
            <person name="Maier U.G."/>
            <person name="McRose D."/>
            <person name="Mock T."/>
            <person name="Neilson J.A."/>
            <person name="Onodera N.T."/>
            <person name="Poole A.M."/>
            <person name="Pritham E.J."/>
            <person name="Richards T.A."/>
            <person name="Rocap G."/>
            <person name="Roy S.W."/>
            <person name="Sarai C."/>
            <person name="Schaack S."/>
            <person name="Shirato S."/>
            <person name="Slamovits C.H."/>
            <person name="Spencer D.F."/>
            <person name="Suzuki S."/>
            <person name="Worden A.Z."/>
            <person name="Zauner S."/>
            <person name="Barry K."/>
            <person name="Bell C."/>
            <person name="Bharti A.K."/>
            <person name="Crow J.A."/>
            <person name="Grimwood J."/>
            <person name="Kramer R."/>
            <person name="Lindquist E."/>
            <person name="Lucas S."/>
            <person name="Salamov A."/>
            <person name="McFadden G.I."/>
            <person name="Lane C.E."/>
            <person name="Keeling P.J."/>
            <person name="Gray M.W."/>
            <person name="Grigoriev I.V."/>
            <person name="Archibald J.M."/>
        </authorList>
    </citation>
    <scope>NUCLEOTIDE SEQUENCE</scope>
    <source>
        <strain evidence="12 14">CCMP2712</strain>
    </source>
</reference>
<evidence type="ECO:0000256" key="4">
    <source>
        <dbReference type="ARBA" id="ARBA00023002"/>
    </source>
</evidence>
<gene>
    <name evidence="12" type="ORF">GUITHDRAFT_72262</name>
</gene>
<evidence type="ECO:0000313" key="13">
    <source>
        <dbReference type="EnsemblProtists" id="EKX44374"/>
    </source>
</evidence>
<dbReference type="OMA" id="TIECKEF"/>
<sequence length="241" mass="25899">MHARCLFVLPLIASSSAFLVSPSLPSVSPSSRLASLPRSRVTASLLSDEISGLSRRDFFKDTSAMAGVSAITIGTLGFEVPSSFAEGLPSVNAPAPDFLLPSNEGKDIGLKDLKGKWTVLYFYPGDFTSGCTIEANNFEKASADIRALGAEIVGVSVDSVEKHLDFAKKYGLSFPLLSDQGGKVSQLYGSALQIPFMGSFSNRQTYIIDPSGNLRWVFTDVQSRLNKHADEVIAKLKELKA</sequence>
<keyword evidence="4" id="KW-0560">Oxidoreductase</keyword>
<evidence type="ECO:0000313" key="12">
    <source>
        <dbReference type="EMBL" id="EKX44374.1"/>
    </source>
</evidence>
<protein>
    <recommendedName>
        <fullName evidence="1">thioredoxin-dependent peroxiredoxin</fullName>
        <ecNumber evidence="1">1.11.1.24</ecNumber>
    </recommendedName>
    <alternativeName>
        <fullName evidence="7">Thioredoxin peroxidase</fullName>
    </alternativeName>
</protein>
<name>L1J8E5_GUITC</name>
<feature type="signal peptide" evidence="10">
    <location>
        <begin position="1"/>
        <end position="17"/>
    </location>
</feature>
<dbReference type="GO" id="GO:0045454">
    <property type="term" value="P:cell redox homeostasis"/>
    <property type="evidence" value="ECO:0007669"/>
    <property type="project" value="TreeGrafter"/>
</dbReference>
<dbReference type="AlphaFoldDB" id="L1J8E5"/>
<keyword evidence="5" id="KW-1015">Disulfide bond</keyword>
<comment type="catalytic activity">
    <reaction evidence="9">
        <text>a hydroperoxide + [thioredoxin]-dithiol = an alcohol + [thioredoxin]-disulfide + H2O</text>
        <dbReference type="Rhea" id="RHEA:62620"/>
        <dbReference type="Rhea" id="RHEA-COMP:10698"/>
        <dbReference type="Rhea" id="RHEA-COMP:10700"/>
        <dbReference type="ChEBI" id="CHEBI:15377"/>
        <dbReference type="ChEBI" id="CHEBI:29950"/>
        <dbReference type="ChEBI" id="CHEBI:30879"/>
        <dbReference type="ChEBI" id="CHEBI:35924"/>
        <dbReference type="ChEBI" id="CHEBI:50058"/>
        <dbReference type="EC" id="1.11.1.24"/>
    </reaction>
</comment>
<dbReference type="EnsemblProtists" id="EKX44374">
    <property type="protein sequence ID" value="EKX44374"/>
    <property type="gene ID" value="GUITHDRAFT_72262"/>
</dbReference>
<dbReference type="EMBL" id="JH993005">
    <property type="protein sequence ID" value="EKX44374.1"/>
    <property type="molecule type" value="Genomic_DNA"/>
</dbReference>
<dbReference type="KEGG" id="gtt:GUITHDRAFT_72262"/>
<proteinExistence type="inferred from homology"/>
<dbReference type="GO" id="GO:0034599">
    <property type="term" value="P:cellular response to oxidative stress"/>
    <property type="evidence" value="ECO:0007669"/>
    <property type="project" value="TreeGrafter"/>
</dbReference>
<keyword evidence="6" id="KW-0676">Redox-active center</keyword>
<dbReference type="GO" id="GO:0008379">
    <property type="term" value="F:thioredoxin peroxidase activity"/>
    <property type="evidence" value="ECO:0007669"/>
    <property type="project" value="TreeGrafter"/>
</dbReference>
<dbReference type="PROSITE" id="PS51352">
    <property type="entry name" value="THIOREDOXIN_2"/>
    <property type="match status" value="1"/>
</dbReference>
<keyword evidence="2" id="KW-0575">Peroxidase</keyword>
<evidence type="ECO:0000256" key="6">
    <source>
        <dbReference type="ARBA" id="ARBA00023284"/>
    </source>
</evidence>
<evidence type="ECO:0000256" key="2">
    <source>
        <dbReference type="ARBA" id="ARBA00022559"/>
    </source>
</evidence>
<evidence type="ECO:0000256" key="1">
    <source>
        <dbReference type="ARBA" id="ARBA00013017"/>
    </source>
</evidence>
<evidence type="ECO:0000256" key="8">
    <source>
        <dbReference type="ARBA" id="ARBA00038489"/>
    </source>
</evidence>
<evidence type="ECO:0000256" key="9">
    <source>
        <dbReference type="ARBA" id="ARBA00049091"/>
    </source>
</evidence>
<dbReference type="PANTHER" id="PTHR42801">
    <property type="entry name" value="THIOREDOXIN-DEPENDENT PEROXIDE REDUCTASE"/>
    <property type="match status" value="1"/>
</dbReference>
<dbReference type="GO" id="GO:0005737">
    <property type="term" value="C:cytoplasm"/>
    <property type="evidence" value="ECO:0007669"/>
    <property type="project" value="TreeGrafter"/>
</dbReference>
<feature type="domain" description="Thioredoxin" evidence="11">
    <location>
        <begin position="89"/>
        <end position="241"/>
    </location>
</feature>
<dbReference type="EC" id="1.11.1.24" evidence="1"/>
<dbReference type="InterPro" id="IPR036249">
    <property type="entry name" value="Thioredoxin-like_sf"/>
</dbReference>
<evidence type="ECO:0000256" key="7">
    <source>
        <dbReference type="ARBA" id="ARBA00032824"/>
    </source>
</evidence>
<keyword evidence="3" id="KW-0049">Antioxidant</keyword>
<evidence type="ECO:0000259" key="11">
    <source>
        <dbReference type="PROSITE" id="PS51352"/>
    </source>
</evidence>
<reference evidence="14" key="2">
    <citation type="submission" date="2012-11" db="EMBL/GenBank/DDBJ databases">
        <authorList>
            <person name="Kuo A."/>
            <person name="Curtis B.A."/>
            <person name="Tanifuji G."/>
            <person name="Burki F."/>
            <person name="Gruber A."/>
            <person name="Irimia M."/>
            <person name="Maruyama S."/>
            <person name="Arias M.C."/>
            <person name="Ball S.G."/>
            <person name="Gile G.H."/>
            <person name="Hirakawa Y."/>
            <person name="Hopkins J.F."/>
            <person name="Rensing S.A."/>
            <person name="Schmutz J."/>
            <person name="Symeonidi A."/>
            <person name="Elias M."/>
            <person name="Eveleigh R.J."/>
            <person name="Herman E.K."/>
            <person name="Klute M.J."/>
            <person name="Nakayama T."/>
            <person name="Obornik M."/>
            <person name="Reyes-Prieto A."/>
            <person name="Armbrust E.V."/>
            <person name="Aves S.J."/>
            <person name="Beiko R.G."/>
            <person name="Coutinho P."/>
            <person name="Dacks J.B."/>
            <person name="Durnford D.G."/>
            <person name="Fast N.M."/>
            <person name="Green B.R."/>
            <person name="Grisdale C."/>
            <person name="Hempe F."/>
            <person name="Henrissat B."/>
            <person name="Hoppner M.P."/>
            <person name="Ishida K.-I."/>
            <person name="Kim E."/>
            <person name="Koreny L."/>
            <person name="Kroth P.G."/>
            <person name="Liu Y."/>
            <person name="Malik S.-B."/>
            <person name="Maier U.G."/>
            <person name="McRose D."/>
            <person name="Mock T."/>
            <person name="Neilson J.A."/>
            <person name="Onodera N.T."/>
            <person name="Poole A.M."/>
            <person name="Pritham E.J."/>
            <person name="Richards T.A."/>
            <person name="Rocap G."/>
            <person name="Roy S.W."/>
            <person name="Sarai C."/>
            <person name="Schaack S."/>
            <person name="Shirato S."/>
            <person name="Slamovits C.H."/>
            <person name="Spencer D.F."/>
            <person name="Suzuki S."/>
            <person name="Worden A.Z."/>
            <person name="Zauner S."/>
            <person name="Barry K."/>
            <person name="Bell C."/>
            <person name="Bharti A.K."/>
            <person name="Crow J.A."/>
            <person name="Grimwood J."/>
            <person name="Kramer R."/>
            <person name="Lindquist E."/>
            <person name="Lucas S."/>
            <person name="Salamov A."/>
            <person name="McFadden G.I."/>
            <person name="Lane C.E."/>
            <person name="Keeling P.J."/>
            <person name="Gray M.W."/>
            <person name="Grigoriev I.V."/>
            <person name="Archibald J.M."/>
        </authorList>
    </citation>
    <scope>NUCLEOTIDE SEQUENCE</scope>
    <source>
        <strain evidence="14">CCMP2712</strain>
    </source>
</reference>
<dbReference type="InterPro" id="IPR013766">
    <property type="entry name" value="Thioredoxin_domain"/>
</dbReference>
<evidence type="ECO:0000256" key="5">
    <source>
        <dbReference type="ARBA" id="ARBA00023157"/>
    </source>
</evidence>
<keyword evidence="10" id="KW-0732">Signal</keyword>
<dbReference type="HOGENOM" id="CLU_042529_14_2_1"/>
<evidence type="ECO:0000313" key="14">
    <source>
        <dbReference type="Proteomes" id="UP000011087"/>
    </source>
</evidence>
<dbReference type="STRING" id="905079.L1J8E5"/>
<dbReference type="InterPro" id="IPR000866">
    <property type="entry name" value="AhpC/TSA"/>
</dbReference>
<dbReference type="PaxDb" id="55529-EKX44374"/>
<dbReference type="eggNOG" id="KOG0855">
    <property type="taxonomic scope" value="Eukaryota"/>
</dbReference>
<reference evidence="13" key="3">
    <citation type="submission" date="2016-03" db="UniProtKB">
        <authorList>
            <consortium name="EnsemblProtists"/>
        </authorList>
    </citation>
    <scope>IDENTIFICATION</scope>
</reference>
<dbReference type="OrthoDB" id="185659at2759"/>
<dbReference type="Pfam" id="PF00578">
    <property type="entry name" value="AhpC-TSA"/>
    <property type="match status" value="1"/>
</dbReference>
<dbReference type="CDD" id="cd03017">
    <property type="entry name" value="PRX_BCP"/>
    <property type="match status" value="1"/>
</dbReference>
<accession>L1J8E5</accession>
<feature type="chain" id="PRO_5008771018" description="thioredoxin-dependent peroxiredoxin" evidence="10">
    <location>
        <begin position="18"/>
        <end position="241"/>
    </location>
</feature>
<dbReference type="GeneID" id="17300958"/>
<keyword evidence="14" id="KW-1185">Reference proteome</keyword>
<dbReference type="SUPFAM" id="SSF52833">
    <property type="entry name" value="Thioredoxin-like"/>
    <property type="match status" value="1"/>
</dbReference>
<dbReference type="Proteomes" id="UP000011087">
    <property type="component" value="Unassembled WGS sequence"/>
</dbReference>
<evidence type="ECO:0000256" key="3">
    <source>
        <dbReference type="ARBA" id="ARBA00022862"/>
    </source>
</evidence>
<dbReference type="PANTHER" id="PTHR42801:SF4">
    <property type="entry name" value="AHPC_TSA FAMILY PROTEIN"/>
    <property type="match status" value="1"/>
</dbReference>
<dbReference type="RefSeq" id="XP_005831354.1">
    <property type="nucleotide sequence ID" value="XM_005831297.1"/>
</dbReference>
<dbReference type="Gene3D" id="3.40.30.10">
    <property type="entry name" value="Glutaredoxin"/>
    <property type="match status" value="1"/>
</dbReference>
<comment type="similarity">
    <text evidence="8">Belongs to the peroxiredoxin family. BCP/PrxQ subfamily.</text>
</comment>
<evidence type="ECO:0000256" key="10">
    <source>
        <dbReference type="SAM" id="SignalP"/>
    </source>
</evidence>
<organism evidence="12">
    <name type="scientific">Guillardia theta (strain CCMP2712)</name>
    <name type="common">Cryptophyte</name>
    <dbReference type="NCBI Taxonomy" id="905079"/>
    <lineage>
        <taxon>Eukaryota</taxon>
        <taxon>Cryptophyceae</taxon>
        <taxon>Pyrenomonadales</taxon>
        <taxon>Geminigeraceae</taxon>
        <taxon>Guillardia</taxon>
    </lineage>
</organism>